<evidence type="ECO:0000313" key="2">
    <source>
        <dbReference type="Proteomes" id="UP001433508"/>
    </source>
</evidence>
<sequence>MTQDQSQEDPKPSSPLRPGDVHLRPYSQIILSGKSGRAEARLNEDHESYENISSRDDSDELGLSATKSLDWDQLAMPKRPSSLAKHSAKHKKWKQAEILWEQSDADESMQNMNTSQLLSEGEKLNSTTRQTTVERPSQMADQLPSTDSPPCVWRDTAQACSPQLVLVQEEMLPAYVERPNSECQEKRLPEYEEKPSSKFQEIKEKLRLEYCNEKLGLKCDQTSITWAPAAPKKKKKKTIESSNKKSLGNKKSRSKLIQKPLSDHTQKSTVRSKKQLLPETEEQRLGEDNHLSTTKARDFVSVAPNQISDAEQFYLAREQALIRARCENDISAIKLKIWKGLLPEDPPHQELSLPRLEASQFADKRLKQKEKYEVYDENLLQASELPEDLAFLCGDHFALLRQALYLGWGSDECEKRLEQGVELLTGIKRLEGRYAAYFEQNEMARKFLTILDLRRKTYQKKLQEQRKISKLEQQLAAFNDAVEMLEQADAIISANDMCLRDQFHRLTLEMKEEIADRIYDWRQQRAHTYDNLKVIWHSIKENATAKLVNLTVAAMLPKKPKTNTIRNKVQQNVPPCDATTPASSKSISREELYCQLYKSFTQQRSLLEGEIIDRMQDVNILTHHAQDLRDVELQEKYNLLLLEAQRDLREVERLATNLEQQASEAANKIAESEQIEQLEKGRKIAADNCRISPIAVNC</sequence>
<protein>
    <submittedName>
        <fullName evidence="1">Uncharacterized protein</fullName>
    </submittedName>
</protein>
<name>A0ACC3T2V4_LIPKO</name>
<keyword evidence="2" id="KW-1185">Reference proteome</keyword>
<dbReference type="Proteomes" id="UP001433508">
    <property type="component" value="Unassembled WGS sequence"/>
</dbReference>
<proteinExistence type="predicted"/>
<accession>A0ACC3T2V4</accession>
<gene>
    <name evidence="1" type="ORF">V1525DRAFT_401511</name>
</gene>
<comment type="caution">
    <text evidence="1">The sequence shown here is derived from an EMBL/GenBank/DDBJ whole genome shotgun (WGS) entry which is preliminary data.</text>
</comment>
<evidence type="ECO:0000313" key="1">
    <source>
        <dbReference type="EMBL" id="KAK9238249.1"/>
    </source>
</evidence>
<reference evidence="2" key="1">
    <citation type="journal article" date="2024" name="Front. Bioeng. Biotechnol.">
        <title>Genome-scale model development and genomic sequencing of the oleaginous clade Lipomyces.</title>
        <authorList>
            <person name="Czajka J.J."/>
            <person name="Han Y."/>
            <person name="Kim J."/>
            <person name="Mondo S.J."/>
            <person name="Hofstad B.A."/>
            <person name="Robles A."/>
            <person name="Haridas S."/>
            <person name="Riley R."/>
            <person name="LaButti K."/>
            <person name="Pangilinan J."/>
            <person name="Andreopoulos W."/>
            <person name="Lipzen A."/>
            <person name="Yan J."/>
            <person name="Wang M."/>
            <person name="Ng V."/>
            <person name="Grigoriev I.V."/>
            <person name="Spatafora J.W."/>
            <person name="Magnuson J.K."/>
            <person name="Baker S.E."/>
            <person name="Pomraning K.R."/>
        </authorList>
    </citation>
    <scope>NUCLEOTIDE SEQUENCE [LARGE SCALE GENOMIC DNA]</scope>
    <source>
        <strain evidence="2">CBS 7786</strain>
    </source>
</reference>
<dbReference type="EMBL" id="MU971358">
    <property type="protein sequence ID" value="KAK9238249.1"/>
    <property type="molecule type" value="Genomic_DNA"/>
</dbReference>
<organism evidence="1 2">
    <name type="scientific">Lipomyces kononenkoae</name>
    <name type="common">Yeast</name>
    <dbReference type="NCBI Taxonomy" id="34357"/>
    <lineage>
        <taxon>Eukaryota</taxon>
        <taxon>Fungi</taxon>
        <taxon>Dikarya</taxon>
        <taxon>Ascomycota</taxon>
        <taxon>Saccharomycotina</taxon>
        <taxon>Lipomycetes</taxon>
        <taxon>Lipomycetales</taxon>
        <taxon>Lipomycetaceae</taxon>
        <taxon>Lipomyces</taxon>
    </lineage>
</organism>